<feature type="signal peptide" evidence="1">
    <location>
        <begin position="1"/>
        <end position="17"/>
    </location>
</feature>
<dbReference type="GO" id="GO:0006887">
    <property type="term" value="P:exocytosis"/>
    <property type="evidence" value="ECO:0007669"/>
    <property type="project" value="InterPro"/>
</dbReference>
<organism evidence="2 3">
    <name type="scientific">Folsomia candida</name>
    <name type="common">Springtail</name>
    <dbReference type="NCBI Taxonomy" id="158441"/>
    <lineage>
        <taxon>Eukaryota</taxon>
        <taxon>Metazoa</taxon>
        <taxon>Ecdysozoa</taxon>
        <taxon>Arthropoda</taxon>
        <taxon>Hexapoda</taxon>
        <taxon>Collembola</taxon>
        <taxon>Entomobryomorpha</taxon>
        <taxon>Isotomoidea</taxon>
        <taxon>Isotomidae</taxon>
        <taxon>Proisotominae</taxon>
        <taxon>Folsomia</taxon>
    </lineage>
</organism>
<dbReference type="Gene3D" id="2.60.20.10">
    <property type="entry name" value="Crystallins"/>
    <property type="match status" value="1"/>
</dbReference>
<keyword evidence="1" id="KW-0732">Signal</keyword>
<comment type="caution">
    <text evidence="2">The sequence shown here is derived from an EMBL/GenBank/DDBJ whole genome shotgun (WGS) entry which is preliminary data.</text>
</comment>
<keyword evidence="3" id="KW-1185">Reference proteome</keyword>
<name>A0A226DMZ9_FOLCA</name>
<dbReference type="OrthoDB" id="9947298at2759"/>
<dbReference type="Pfam" id="PF15138">
    <property type="entry name" value="Syncollin"/>
    <property type="match status" value="1"/>
</dbReference>
<dbReference type="SUPFAM" id="SSF49695">
    <property type="entry name" value="gamma-Crystallin-like"/>
    <property type="match status" value="1"/>
</dbReference>
<reference evidence="2 3" key="1">
    <citation type="submission" date="2015-12" db="EMBL/GenBank/DDBJ databases">
        <title>The genome of Folsomia candida.</title>
        <authorList>
            <person name="Faddeeva A."/>
            <person name="Derks M.F."/>
            <person name="Anvar Y."/>
            <person name="Smit S."/>
            <person name="Van Straalen N."/>
            <person name="Roelofs D."/>
        </authorList>
    </citation>
    <scope>NUCLEOTIDE SEQUENCE [LARGE SCALE GENOMIC DNA]</scope>
    <source>
        <strain evidence="2 3">VU population</strain>
        <tissue evidence="2">Whole body</tissue>
    </source>
</reference>
<sequence length="207" mass="22852">MWGKSFLLLFISGGVVGILGQQFFTPGNDIRCARMWDQLGFEGNNVDCDQNERKTNLGGMDCKAESVIIRNGCTLTVYDKTGCKRTIERSSSCLWGWNRRIAAACCECDGCQGEVAVRDLSCARLYQNLKCSSCSGFRLEINPLDAVPHLQIFNNEISSLVVKPGCSLSVWEGQNFTGNMEIFTGGVDSLMTQGWNDRVSSLKCNCQ</sequence>
<dbReference type="Proteomes" id="UP000198287">
    <property type="component" value="Unassembled WGS sequence"/>
</dbReference>
<dbReference type="EMBL" id="LNIX01000014">
    <property type="protein sequence ID" value="OXA46915.1"/>
    <property type="molecule type" value="Genomic_DNA"/>
</dbReference>
<evidence type="ECO:0000313" key="2">
    <source>
        <dbReference type="EMBL" id="OXA46915.1"/>
    </source>
</evidence>
<evidence type="ECO:0000256" key="1">
    <source>
        <dbReference type="SAM" id="SignalP"/>
    </source>
</evidence>
<dbReference type="InterPro" id="IPR011024">
    <property type="entry name" value="G_crystallin-like"/>
</dbReference>
<dbReference type="InterPro" id="IPR028137">
    <property type="entry name" value="Syncollin"/>
</dbReference>
<dbReference type="GO" id="GO:0030667">
    <property type="term" value="C:secretory granule membrane"/>
    <property type="evidence" value="ECO:0007669"/>
    <property type="project" value="InterPro"/>
</dbReference>
<proteinExistence type="predicted"/>
<feature type="chain" id="PRO_5012285198" evidence="1">
    <location>
        <begin position="18"/>
        <end position="207"/>
    </location>
</feature>
<accession>A0A226DMZ9</accession>
<gene>
    <name evidence="2" type="ORF">Fcan01_18255</name>
</gene>
<dbReference type="PANTHER" id="PTHR17503:SF0">
    <property type="entry name" value="SYNCOLLIN"/>
    <property type="match status" value="1"/>
</dbReference>
<protein>
    <submittedName>
        <fullName evidence="2">Syncollin</fullName>
    </submittedName>
</protein>
<dbReference type="PANTHER" id="PTHR17503">
    <property type="entry name" value="SYNCOLLIN"/>
    <property type="match status" value="1"/>
</dbReference>
<dbReference type="AlphaFoldDB" id="A0A226DMZ9"/>
<evidence type="ECO:0000313" key="3">
    <source>
        <dbReference type="Proteomes" id="UP000198287"/>
    </source>
</evidence>